<keyword evidence="7 9" id="KW-1015">Disulfide bond</keyword>
<comment type="subcellular location">
    <subcellularLocation>
        <location evidence="1">Membrane</location>
        <topology evidence="1">Lipid-anchor</topology>
        <topology evidence="1">GPI-anchor</topology>
    </subcellularLocation>
    <subcellularLocation>
        <location evidence="2">Secreted</location>
    </subcellularLocation>
</comment>
<evidence type="ECO:0000256" key="6">
    <source>
        <dbReference type="ARBA" id="ARBA00022729"/>
    </source>
</evidence>
<keyword evidence="8" id="KW-0449">Lipoprotein</keyword>
<dbReference type="Pfam" id="PF05730">
    <property type="entry name" value="CFEM"/>
    <property type="match status" value="1"/>
</dbReference>
<feature type="domain" description="CFEM" evidence="12">
    <location>
        <begin position="1"/>
        <end position="90"/>
    </location>
</feature>
<feature type="transmembrane region" description="Helical" evidence="11">
    <location>
        <begin position="125"/>
        <end position="151"/>
    </location>
</feature>
<evidence type="ECO:0000313" key="13">
    <source>
        <dbReference type="EMBL" id="EPE28642.1"/>
    </source>
</evidence>
<keyword evidence="14" id="KW-1185">Reference proteome</keyword>
<evidence type="ECO:0000256" key="9">
    <source>
        <dbReference type="PROSITE-ProRule" id="PRU01356"/>
    </source>
</evidence>
<dbReference type="HOGENOM" id="CLU_997654_0_0_1"/>
<keyword evidence="5" id="KW-0336">GPI-anchor</keyword>
<dbReference type="GeneID" id="19468810"/>
<evidence type="ECO:0000256" key="4">
    <source>
        <dbReference type="ARBA" id="ARBA00022525"/>
    </source>
</evidence>
<dbReference type="GO" id="GO:0046872">
    <property type="term" value="F:metal ion binding"/>
    <property type="evidence" value="ECO:0007669"/>
    <property type="project" value="UniProtKB-UniRule"/>
</dbReference>
<evidence type="ECO:0000256" key="11">
    <source>
        <dbReference type="SAM" id="Phobius"/>
    </source>
</evidence>
<proteinExistence type="inferred from homology"/>
<feature type="region of interest" description="Disordered" evidence="10">
    <location>
        <begin position="251"/>
        <end position="279"/>
    </location>
</feature>
<name>S3CQ85_GLAL2</name>
<feature type="binding site" description="axial binding residue" evidence="9">
    <location>
        <position position="22"/>
    </location>
    <ligand>
        <name>heme</name>
        <dbReference type="ChEBI" id="CHEBI:30413"/>
    </ligand>
    <ligandPart>
        <name>Fe</name>
        <dbReference type="ChEBI" id="CHEBI:18248"/>
    </ligandPart>
</feature>
<evidence type="ECO:0000256" key="1">
    <source>
        <dbReference type="ARBA" id="ARBA00004589"/>
    </source>
</evidence>
<dbReference type="InterPro" id="IPR008427">
    <property type="entry name" value="Extracellular_membr_CFEM_dom"/>
</dbReference>
<evidence type="ECO:0000256" key="3">
    <source>
        <dbReference type="ARBA" id="ARBA00010031"/>
    </source>
</evidence>
<keyword evidence="11" id="KW-1133">Transmembrane helix</keyword>
<evidence type="ECO:0000313" key="14">
    <source>
        <dbReference type="Proteomes" id="UP000016922"/>
    </source>
</evidence>
<comment type="similarity">
    <text evidence="3">Belongs to the RBT5 family.</text>
</comment>
<keyword evidence="6" id="KW-0732">Signal</keyword>
<sequence>MPSCAQTCFNGAVDLSGCAADDNLCQCGPASETTNVQNFLTTCLAQSCTSTEISDYQTWAISTCLDVALSVLSASVSSMTAFYPATATAGAGLTTSRRTNPTTTVTTRPSAAASSSTPKPKRVSIGLIIGVVIGAIFVLGFISMAVIFCLWRHSKSKAKKRVLKPQQSQQNHQVQPLMAPSQTQLQPQFAQYQVPQSTEQKTPVQIIAQPVHIPQSPPQVPIVPHNKFETPPNNTVEMEGEGRKSFVEIGGTETVIRGDAQRPAELGSDWSRGGQNHHP</sequence>
<dbReference type="EMBL" id="KE145368">
    <property type="protein sequence ID" value="EPE28642.1"/>
    <property type="molecule type" value="Genomic_DNA"/>
</dbReference>
<keyword evidence="11" id="KW-0472">Membrane</keyword>
<accession>S3CQ85</accession>
<dbReference type="OrthoDB" id="3555539at2759"/>
<comment type="caution">
    <text evidence="9">Lacks conserved residue(s) required for the propagation of feature annotation.</text>
</comment>
<evidence type="ECO:0000256" key="10">
    <source>
        <dbReference type="SAM" id="MobiDB-lite"/>
    </source>
</evidence>
<dbReference type="AlphaFoldDB" id="S3CQ85"/>
<keyword evidence="4" id="KW-0964">Secreted</keyword>
<dbReference type="RefSeq" id="XP_008084550.1">
    <property type="nucleotide sequence ID" value="XM_008086359.1"/>
</dbReference>
<keyword evidence="9" id="KW-0349">Heme</keyword>
<dbReference type="KEGG" id="glz:GLAREA_09763"/>
<feature type="region of interest" description="Disordered" evidence="10">
    <location>
        <begin position="93"/>
        <end position="120"/>
    </location>
</feature>
<evidence type="ECO:0000256" key="7">
    <source>
        <dbReference type="ARBA" id="ARBA00023157"/>
    </source>
</evidence>
<dbReference type="Proteomes" id="UP000016922">
    <property type="component" value="Unassembled WGS sequence"/>
</dbReference>
<keyword evidence="11" id="KW-0812">Transmembrane</keyword>
<organism evidence="13 14">
    <name type="scientific">Glarea lozoyensis (strain ATCC 20868 / MF5171)</name>
    <dbReference type="NCBI Taxonomy" id="1116229"/>
    <lineage>
        <taxon>Eukaryota</taxon>
        <taxon>Fungi</taxon>
        <taxon>Dikarya</taxon>
        <taxon>Ascomycota</taxon>
        <taxon>Pezizomycotina</taxon>
        <taxon>Leotiomycetes</taxon>
        <taxon>Helotiales</taxon>
        <taxon>Helotiaceae</taxon>
        <taxon>Glarea</taxon>
    </lineage>
</organism>
<keyword evidence="9" id="KW-0408">Iron</keyword>
<protein>
    <recommendedName>
        <fullName evidence="12">CFEM domain-containing protein</fullName>
    </recommendedName>
</protein>
<dbReference type="GO" id="GO:0098552">
    <property type="term" value="C:side of membrane"/>
    <property type="evidence" value="ECO:0007669"/>
    <property type="project" value="UniProtKB-KW"/>
</dbReference>
<dbReference type="GO" id="GO:0005576">
    <property type="term" value="C:extracellular region"/>
    <property type="evidence" value="ECO:0007669"/>
    <property type="project" value="UniProtKB-SubCell"/>
</dbReference>
<evidence type="ECO:0000256" key="8">
    <source>
        <dbReference type="ARBA" id="ARBA00023288"/>
    </source>
</evidence>
<reference evidence="13 14" key="1">
    <citation type="journal article" date="2013" name="BMC Genomics">
        <title>Genomics-driven discovery of the pneumocandin biosynthetic gene cluster in the fungus Glarea lozoyensis.</title>
        <authorList>
            <person name="Chen L."/>
            <person name="Yue Q."/>
            <person name="Zhang X."/>
            <person name="Xiang M."/>
            <person name="Wang C."/>
            <person name="Li S."/>
            <person name="Che Y."/>
            <person name="Ortiz-Lopez F.J."/>
            <person name="Bills G.F."/>
            <person name="Liu X."/>
            <person name="An Z."/>
        </authorList>
    </citation>
    <scope>NUCLEOTIDE SEQUENCE [LARGE SCALE GENOMIC DNA]</scope>
    <source>
        <strain evidence="14">ATCC 20868 / MF5171</strain>
    </source>
</reference>
<evidence type="ECO:0000256" key="5">
    <source>
        <dbReference type="ARBA" id="ARBA00022622"/>
    </source>
</evidence>
<gene>
    <name evidence="13" type="ORF">GLAREA_09763</name>
</gene>
<evidence type="ECO:0000259" key="12">
    <source>
        <dbReference type="PROSITE" id="PS52012"/>
    </source>
</evidence>
<evidence type="ECO:0000256" key="2">
    <source>
        <dbReference type="ARBA" id="ARBA00004613"/>
    </source>
</evidence>
<keyword evidence="9" id="KW-0479">Metal-binding</keyword>
<keyword evidence="5" id="KW-0325">Glycoprotein</keyword>
<dbReference type="PROSITE" id="PS52012">
    <property type="entry name" value="CFEM"/>
    <property type="match status" value="1"/>
</dbReference>
<feature type="disulfide bond" evidence="9">
    <location>
        <begin position="18"/>
        <end position="25"/>
    </location>
</feature>